<protein>
    <submittedName>
        <fullName evidence="2">4-methyl-5(B-hydroxyethyl)-thiazole monophosphate biosynthesis</fullName>
    </submittedName>
</protein>
<dbReference type="Gene3D" id="3.40.50.880">
    <property type="match status" value="1"/>
</dbReference>
<dbReference type="CDD" id="cd03135">
    <property type="entry name" value="GATase1_DJ-1"/>
    <property type="match status" value="1"/>
</dbReference>
<dbReference type="AlphaFoldDB" id="A0A1H2BUU1"/>
<proteinExistence type="predicted"/>
<sequence length="207" mass="22508">MKRVLMLLANGVEPMEMAAFTDVLGWADLLGDFPVELVNAGLRRKIITTFGLSLNPNYLLSDLDVSSFDALALPGGFEPSGFYEEALSEPFLETIRQFVDAGKPVASVCVASVCLGAAGVLRDKNATTYHQEGGKRKNQLVESGALFLDRPVVVHDNIITSSGPGTATEVAFLLLEKLTSLENATSIRQKMRFATPDRDWYDTPQVP</sequence>
<dbReference type="InterPro" id="IPR050325">
    <property type="entry name" value="Prot/Nucl_acid_deglycase"/>
</dbReference>
<gene>
    <name evidence="2" type="ORF">SAMN05216222_5506</name>
</gene>
<dbReference type="GO" id="GO:0005737">
    <property type="term" value="C:cytoplasm"/>
    <property type="evidence" value="ECO:0007669"/>
    <property type="project" value="TreeGrafter"/>
</dbReference>
<dbReference type="SUPFAM" id="SSF52317">
    <property type="entry name" value="Class I glutamine amidotransferase-like"/>
    <property type="match status" value="1"/>
</dbReference>
<evidence type="ECO:0000313" key="2">
    <source>
        <dbReference type="EMBL" id="SDT61988.1"/>
    </source>
</evidence>
<name>A0A1H2BUU1_9PSED</name>
<evidence type="ECO:0000259" key="1">
    <source>
        <dbReference type="Pfam" id="PF01965"/>
    </source>
</evidence>
<dbReference type="EMBL" id="LT629762">
    <property type="protein sequence ID" value="SDT61988.1"/>
    <property type="molecule type" value="Genomic_DNA"/>
</dbReference>
<dbReference type="PANTHER" id="PTHR48094:SF5">
    <property type="entry name" value="PROTEIN DJ-1 HOMOLOG"/>
    <property type="match status" value="1"/>
</dbReference>
<dbReference type="Proteomes" id="UP000198481">
    <property type="component" value="Chromosome I"/>
</dbReference>
<evidence type="ECO:0000313" key="3">
    <source>
        <dbReference type="Proteomes" id="UP000198481"/>
    </source>
</evidence>
<dbReference type="Pfam" id="PF01965">
    <property type="entry name" value="DJ-1_PfpI"/>
    <property type="match status" value="1"/>
</dbReference>
<dbReference type="InterPro" id="IPR002818">
    <property type="entry name" value="DJ-1/PfpI"/>
</dbReference>
<dbReference type="PANTHER" id="PTHR48094">
    <property type="entry name" value="PROTEIN/NUCLEIC ACID DEGLYCASE DJ-1-RELATED"/>
    <property type="match status" value="1"/>
</dbReference>
<organism evidence="2 3">
    <name type="scientific">Pseudomonas prosekii</name>
    <dbReference type="NCBI Taxonomy" id="1148509"/>
    <lineage>
        <taxon>Bacteria</taxon>
        <taxon>Pseudomonadati</taxon>
        <taxon>Pseudomonadota</taxon>
        <taxon>Gammaproteobacteria</taxon>
        <taxon>Pseudomonadales</taxon>
        <taxon>Pseudomonadaceae</taxon>
        <taxon>Pseudomonas</taxon>
    </lineage>
</organism>
<accession>A0A1H2BUU1</accession>
<dbReference type="STRING" id="1148509.SAMN05216222_5506"/>
<dbReference type="InterPro" id="IPR029062">
    <property type="entry name" value="Class_I_gatase-like"/>
</dbReference>
<reference evidence="2 3" key="1">
    <citation type="submission" date="2016-10" db="EMBL/GenBank/DDBJ databases">
        <authorList>
            <person name="de Groot N.N."/>
        </authorList>
    </citation>
    <scope>NUCLEOTIDE SEQUENCE [LARGE SCALE GENOMIC DNA]</scope>
    <source>
        <strain evidence="2 3">LMG 26867</strain>
    </source>
</reference>
<dbReference type="RefSeq" id="WP_092281162.1">
    <property type="nucleotide sequence ID" value="NZ_LT629762.1"/>
</dbReference>
<feature type="domain" description="DJ-1/PfpI" evidence="1">
    <location>
        <begin position="2"/>
        <end position="176"/>
    </location>
</feature>